<evidence type="ECO:0000313" key="1">
    <source>
        <dbReference type="EMBL" id="PZW34507.1"/>
    </source>
</evidence>
<evidence type="ECO:0000313" key="2">
    <source>
        <dbReference type="Proteomes" id="UP000248806"/>
    </source>
</evidence>
<name>A0A326USY1_THEHA</name>
<sequence>MRGIKRLIRHSSKLRGAEPLCLCVIQEGEQWHLSFVQHRDNPVRGEFARLLIGLHLHRRSELKCLPDLSAALRYIGVLCATASTSAGALERSVARGGSHP</sequence>
<reference evidence="1 2" key="1">
    <citation type="submission" date="2018-06" db="EMBL/GenBank/DDBJ databases">
        <title>Genomic Encyclopedia of Archaeal and Bacterial Type Strains, Phase II (KMG-II): from individual species to whole genera.</title>
        <authorList>
            <person name="Goeker M."/>
        </authorList>
    </citation>
    <scope>NUCLEOTIDE SEQUENCE [LARGE SCALE GENOMIC DNA]</scope>
    <source>
        <strain evidence="1 2">ATCC BAA-1881</strain>
    </source>
</reference>
<keyword evidence="2" id="KW-1185">Reference proteome</keyword>
<dbReference type="Proteomes" id="UP000248806">
    <property type="component" value="Unassembled WGS sequence"/>
</dbReference>
<proteinExistence type="predicted"/>
<dbReference type="EMBL" id="QKUF01000002">
    <property type="protein sequence ID" value="PZW34507.1"/>
    <property type="molecule type" value="Genomic_DNA"/>
</dbReference>
<organism evidence="1 2">
    <name type="scientific">Thermosporothrix hazakensis</name>
    <dbReference type="NCBI Taxonomy" id="644383"/>
    <lineage>
        <taxon>Bacteria</taxon>
        <taxon>Bacillati</taxon>
        <taxon>Chloroflexota</taxon>
        <taxon>Ktedonobacteria</taxon>
        <taxon>Ktedonobacterales</taxon>
        <taxon>Thermosporotrichaceae</taxon>
        <taxon>Thermosporothrix</taxon>
    </lineage>
</organism>
<gene>
    <name evidence="1" type="ORF">EI42_01344</name>
</gene>
<comment type="caution">
    <text evidence="1">The sequence shown here is derived from an EMBL/GenBank/DDBJ whole genome shotgun (WGS) entry which is preliminary data.</text>
</comment>
<protein>
    <submittedName>
        <fullName evidence="1">Uncharacterized protein</fullName>
    </submittedName>
</protein>
<accession>A0A326USY1</accession>
<dbReference type="AlphaFoldDB" id="A0A326USY1"/>